<evidence type="ECO:0000256" key="2">
    <source>
        <dbReference type="ARBA" id="ARBA00008107"/>
    </source>
</evidence>
<sequence length="243" mass="27825">MMEKGQFTKHISQQFNEELENVRQRVLTMGGMVEEQIERAMEALENLDPELSKEIIERDEKVNAYEVSIDEECTRILAKRQPAAGDLRLVVAIIKTITDLERIGDEAEKIARMANHIALDMDNFMPSKKQFGAVVHLGNHVRNMLNEALDAFARLDVDAALKVAHKEKTADKEYNAITRQLITYMMEDPRSISSALDVMWSARALERIGDHARNICEYVIYLVEGKDVRHVSLEEMKQLAQKK</sequence>
<dbReference type="EMBL" id="CP133548">
    <property type="protein sequence ID" value="WMS88897.1"/>
    <property type="molecule type" value="Genomic_DNA"/>
</dbReference>
<dbReference type="KEGG" id="plei:Q9312_08265"/>
<evidence type="ECO:0000259" key="7">
    <source>
        <dbReference type="Pfam" id="PF01895"/>
    </source>
</evidence>
<keyword evidence="9" id="KW-1185">Reference proteome</keyword>
<dbReference type="InterPro" id="IPR026022">
    <property type="entry name" value="PhoU_dom"/>
</dbReference>
<proteinExistence type="inferred from homology"/>
<evidence type="ECO:0000313" key="8">
    <source>
        <dbReference type="EMBL" id="WMS88897.1"/>
    </source>
</evidence>
<dbReference type="GO" id="GO:0005737">
    <property type="term" value="C:cytoplasm"/>
    <property type="evidence" value="ECO:0007669"/>
    <property type="project" value="UniProtKB-SubCell"/>
</dbReference>
<feature type="domain" description="PhoU" evidence="7">
    <location>
        <begin position="27"/>
        <end position="113"/>
    </location>
</feature>
<protein>
    <recommendedName>
        <fullName evidence="6">Phosphate-specific transport system accessory protein PhoU</fullName>
    </recommendedName>
</protein>
<dbReference type="SUPFAM" id="SSF109755">
    <property type="entry name" value="PhoU-like"/>
    <property type="match status" value="1"/>
</dbReference>
<gene>
    <name evidence="8" type="primary">phoU</name>
    <name evidence="8" type="ORF">Q9312_08265</name>
</gene>
<comment type="similarity">
    <text evidence="2 6">Belongs to the PhoU family.</text>
</comment>
<evidence type="ECO:0000256" key="4">
    <source>
        <dbReference type="ARBA" id="ARBA00022490"/>
    </source>
</evidence>
<dbReference type="PANTHER" id="PTHR42930:SF3">
    <property type="entry name" value="PHOSPHATE-SPECIFIC TRANSPORT SYSTEM ACCESSORY PROTEIN PHOU"/>
    <property type="match status" value="1"/>
</dbReference>
<dbReference type="RefSeq" id="WP_309204117.1">
    <property type="nucleotide sequence ID" value="NZ_CP133548.1"/>
</dbReference>
<dbReference type="AlphaFoldDB" id="A0AA51X813"/>
<dbReference type="Pfam" id="PF01895">
    <property type="entry name" value="PhoU"/>
    <property type="match status" value="2"/>
</dbReference>
<dbReference type="GO" id="GO:0006817">
    <property type="term" value="P:phosphate ion transport"/>
    <property type="evidence" value="ECO:0007669"/>
    <property type="project" value="UniProtKB-KW"/>
</dbReference>
<dbReference type="FunFam" id="1.20.58.220:FF:000001">
    <property type="entry name" value="Phosphate-specific transport system accessory protein PhoU"/>
    <property type="match status" value="1"/>
</dbReference>
<accession>A0AA51X813</accession>
<keyword evidence="5 6" id="KW-0592">Phosphate transport</keyword>
<reference evidence="8 9" key="1">
    <citation type="submission" date="2023-08" db="EMBL/GenBank/DDBJ databases">
        <title>Pleionea litopenaei sp. nov., isolated from stomach of juvenile Litopenaeus vannamei.</title>
        <authorList>
            <person name="Rho A.M."/>
            <person name="Hwang C.Y."/>
        </authorList>
    </citation>
    <scope>NUCLEOTIDE SEQUENCE [LARGE SCALE GENOMIC DNA]</scope>
    <source>
        <strain evidence="8 9">HL-JVS1</strain>
    </source>
</reference>
<comment type="subcellular location">
    <subcellularLocation>
        <location evidence="1 6">Cytoplasm</location>
    </subcellularLocation>
</comment>
<feature type="domain" description="PhoU" evidence="7">
    <location>
        <begin position="135"/>
        <end position="219"/>
    </location>
</feature>
<dbReference type="NCBIfam" id="TIGR02135">
    <property type="entry name" value="phoU_full"/>
    <property type="match status" value="1"/>
</dbReference>
<dbReference type="InterPro" id="IPR028366">
    <property type="entry name" value="PhoU"/>
</dbReference>
<comment type="subunit">
    <text evidence="6">Homodimer.</text>
</comment>
<evidence type="ECO:0000256" key="6">
    <source>
        <dbReference type="PIRNR" id="PIRNR003107"/>
    </source>
</evidence>
<dbReference type="FunFam" id="1.20.58.220:FF:000002">
    <property type="entry name" value="Phosphate-specific transport system accessory protein PhoU"/>
    <property type="match status" value="1"/>
</dbReference>
<dbReference type="PANTHER" id="PTHR42930">
    <property type="entry name" value="PHOSPHATE-SPECIFIC TRANSPORT SYSTEM ACCESSORY PROTEIN PHOU"/>
    <property type="match status" value="1"/>
</dbReference>
<dbReference type="GO" id="GO:0030643">
    <property type="term" value="P:intracellular phosphate ion homeostasis"/>
    <property type="evidence" value="ECO:0007669"/>
    <property type="project" value="InterPro"/>
</dbReference>
<evidence type="ECO:0000256" key="5">
    <source>
        <dbReference type="ARBA" id="ARBA00022592"/>
    </source>
</evidence>
<dbReference type="InterPro" id="IPR038078">
    <property type="entry name" value="PhoU-like_sf"/>
</dbReference>
<name>A0AA51X813_9GAMM</name>
<dbReference type="Proteomes" id="UP001239782">
    <property type="component" value="Chromosome"/>
</dbReference>
<comment type="function">
    <text evidence="6">Plays a role in the regulation of phosphate uptake.</text>
</comment>
<evidence type="ECO:0000256" key="3">
    <source>
        <dbReference type="ARBA" id="ARBA00022448"/>
    </source>
</evidence>
<keyword evidence="3 6" id="KW-0813">Transport</keyword>
<evidence type="ECO:0000313" key="9">
    <source>
        <dbReference type="Proteomes" id="UP001239782"/>
    </source>
</evidence>
<dbReference type="PIRSF" id="PIRSF003107">
    <property type="entry name" value="PhoU"/>
    <property type="match status" value="1"/>
</dbReference>
<evidence type="ECO:0000256" key="1">
    <source>
        <dbReference type="ARBA" id="ARBA00004496"/>
    </source>
</evidence>
<dbReference type="Gene3D" id="1.20.58.220">
    <property type="entry name" value="Phosphate transport system protein phou homolog 2, domain 2"/>
    <property type="match status" value="2"/>
</dbReference>
<keyword evidence="4 6" id="KW-0963">Cytoplasm</keyword>
<organism evidence="8 9">
    <name type="scientific">Pleionea litopenaei</name>
    <dbReference type="NCBI Taxonomy" id="3070815"/>
    <lineage>
        <taxon>Bacteria</taxon>
        <taxon>Pseudomonadati</taxon>
        <taxon>Pseudomonadota</taxon>
        <taxon>Gammaproteobacteria</taxon>
        <taxon>Oceanospirillales</taxon>
        <taxon>Pleioneaceae</taxon>
        <taxon>Pleionea</taxon>
    </lineage>
</organism>
<dbReference type="GO" id="GO:0045936">
    <property type="term" value="P:negative regulation of phosphate metabolic process"/>
    <property type="evidence" value="ECO:0007669"/>
    <property type="project" value="InterPro"/>
</dbReference>